<evidence type="ECO:0000313" key="2">
    <source>
        <dbReference type="EMBL" id="NMH29500.1"/>
    </source>
</evidence>
<evidence type="ECO:0000259" key="1">
    <source>
        <dbReference type="Pfam" id="PF01522"/>
    </source>
</evidence>
<dbReference type="Pfam" id="PF01522">
    <property type="entry name" value="Polysacc_deac_1"/>
    <property type="match status" value="1"/>
</dbReference>
<dbReference type="CDD" id="cd10929">
    <property type="entry name" value="CE4_u5"/>
    <property type="match status" value="1"/>
</dbReference>
<dbReference type="Gene3D" id="3.20.20.370">
    <property type="entry name" value="Glycoside hydrolase/deacetylase"/>
    <property type="match status" value="1"/>
</dbReference>
<dbReference type="GO" id="GO:0005975">
    <property type="term" value="P:carbohydrate metabolic process"/>
    <property type="evidence" value="ECO:0007669"/>
    <property type="project" value="InterPro"/>
</dbReference>
<proteinExistence type="predicted"/>
<organism evidence="2 3">
    <name type="scientific">Flavobacterium silvaticum</name>
    <dbReference type="NCBI Taxonomy" id="1852020"/>
    <lineage>
        <taxon>Bacteria</taxon>
        <taxon>Pseudomonadati</taxon>
        <taxon>Bacteroidota</taxon>
        <taxon>Flavobacteriia</taxon>
        <taxon>Flavobacteriales</taxon>
        <taxon>Flavobacteriaceae</taxon>
        <taxon>Flavobacterium</taxon>
    </lineage>
</organism>
<reference evidence="2" key="1">
    <citation type="submission" date="2020-02" db="EMBL/GenBank/DDBJ databases">
        <title>Flavobacterium sp. genome.</title>
        <authorList>
            <person name="Jung H.S."/>
            <person name="Baek J.H."/>
            <person name="Jeon C.O."/>
        </authorList>
    </citation>
    <scope>NUCLEOTIDE SEQUENCE</scope>
    <source>
        <strain evidence="2">SE-s28</strain>
    </source>
</reference>
<sequence>MPNGNFIISLDFELHWGAPEEWDLSQRKPYFDATRLSIPKVLSLFSQYHIRATWATVGFLFAKNKEQLLQFLPKERPSYLNQELSYYRLIDSGEAGNDESDDPYHFASSLIEKILETEGQELGTHTFAHYYCLENGQNVTQFDLDLKAAQAISRENFNTTLRSLVFPRNQFNPEYLEVAAQNGIKVVRTNPDLWFWKSTSRFIPLARAVDTLMPISGSTVFHDMKMEKGVQLHKASRFLRPYAEKEKVIRELRLKRIFSEMTHAAKTRGNYHLWWHPHNFGYFTKENLVDLERILNHFKMLNENYGFSSKNMIDLNG</sequence>
<dbReference type="InterPro" id="IPR002509">
    <property type="entry name" value="NODB_dom"/>
</dbReference>
<dbReference type="Proteomes" id="UP000712080">
    <property type="component" value="Unassembled WGS sequence"/>
</dbReference>
<dbReference type="EMBL" id="JAAMPU010000108">
    <property type="protein sequence ID" value="NMH29500.1"/>
    <property type="molecule type" value="Genomic_DNA"/>
</dbReference>
<protein>
    <submittedName>
        <fullName evidence="2">Polysaccharide deacetylase family protein</fullName>
    </submittedName>
</protein>
<comment type="caution">
    <text evidence="2">The sequence shown here is derived from an EMBL/GenBank/DDBJ whole genome shotgun (WGS) entry which is preliminary data.</text>
</comment>
<dbReference type="AlphaFoldDB" id="A0A972FQH4"/>
<dbReference type="RefSeq" id="WP_169528587.1">
    <property type="nucleotide sequence ID" value="NZ_JAAMPU010000108.1"/>
</dbReference>
<keyword evidence="3" id="KW-1185">Reference proteome</keyword>
<evidence type="ECO:0000313" key="3">
    <source>
        <dbReference type="Proteomes" id="UP000712080"/>
    </source>
</evidence>
<gene>
    <name evidence="2" type="ORF">G6047_15785</name>
</gene>
<name>A0A972FQH4_9FLAO</name>
<dbReference type="GO" id="GO:0016810">
    <property type="term" value="F:hydrolase activity, acting on carbon-nitrogen (but not peptide) bonds"/>
    <property type="evidence" value="ECO:0007669"/>
    <property type="project" value="InterPro"/>
</dbReference>
<dbReference type="SUPFAM" id="SSF88713">
    <property type="entry name" value="Glycoside hydrolase/deacetylase"/>
    <property type="match status" value="1"/>
</dbReference>
<accession>A0A972FQH4</accession>
<feature type="domain" description="NodB homology" evidence="1">
    <location>
        <begin position="37"/>
        <end position="187"/>
    </location>
</feature>
<dbReference type="InterPro" id="IPR011330">
    <property type="entry name" value="Glyco_hydro/deAcase_b/a-brl"/>
</dbReference>